<evidence type="ECO:0000313" key="1">
    <source>
        <dbReference type="EMBL" id="KKM62906.1"/>
    </source>
</evidence>
<gene>
    <name evidence="1" type="ORF">LCGC14_1516890</name>
</gene>
<dbReference type="AlphaFoldDB" id="A0A0F9JKK3"/>
<proteinExistence type="predicted"/>
<reference evidence="1" key="1">
    <citation type="journal article" date="2015" name="Nature">
        <title>Complex archaea that bridge the gap between prokaryotes and eukaryotes.</title>
        <authorList>
            <person name="Spang A."/>
            <person name="Saw J.H."/>
            <person name="Jorgensen S.L."/>
            <person name="Zaremba-Niedzwiedzka K."/>
            <person name="Martijn J."/>
            <person name="Lind A.E."/>
            <person name="van Eijk R."/>
            <person name="Schleper C."/>
            <person name="Guy L."/>
            <person name="Ettema T.J."/>
        </authorList>
    </citation>
    <scope>NUCLEOTIDE SEQUENCE</scope>
</reference>
<comment type="caution">
    <text evidence="1">The sequence shown here is derived from an EMBL/GenBank/DDBJ whole genome shotgun (WGS) entry which is preliminary data.</text>
</comment>
<sequence length="80" mass="9600">MSNMVSPIRGEKFHHFPQFHPWPALKKYYLINLSIWHDISYIYGEIMLIVYPATPYRKNFPKILETPWPPAIVDHQSYLI</sequence>
<name>A0A0F9JKK3_9ZZZZ</name>
<organism evidence="1">
    <name type="scientific">marine sediment metagenome</name>
    <dbReference type="NCBI Taxonomy" id="412755"/>
    <lineage>
        <taxon>unclassified sequences</taxon>
        <taxon>metagenomes</taxon>
        <taxon>ecological metagenomes</taxon>
    </lineage>
</organism>
<accession>A0A0F9JKK3</accession>
<protein>
    <submittedName>
        <fullName evidence="1">Uncharacterized protein</fullName>
    </submittedName>
</protein>
<dbReference type="EMBL" id="LAZR01011204">
    <property type="protein sequence ID" value="KKM62906.1"/>
    <property type="molecule type" value="Genomic_DNA"/>
</dbReference>